<evidence type="ECO:0000256" key="4">
    <source>
        <dbReference type="ARBA" id="ARBA00022963"/>
    </source>
</evidence>
<dbReference type="FunFam" id="3.40.50.1820:FF:000057">
    <property type="entry name" value="Lipase"/>
    <property type="match status" value="1"/>
</dbReference>
<keyword evidence="5" id="KW-0443">Lipid metabolism</keyword>
<keyword evidence="6" id="KW-0325">Glycoprotein</keyword>
<dbReference type="AlphaFoldDB" id="A0A8J2PB45"/>
<dbReference type="OrthoDB" id="9974421at2759"/>
<evidence type="ECO:0000256" key="3">
    <source>
        <dbReference type="ARBA" id="ARBA00022801"/>
    </source>
</evidence>
<evidence type="ECO:0000313" key="8">
    <source>
        <dbReference type="EMBL" id="CAG7730446.1"/>
    </source>
</evidence>
<accession>A0A8J2PB45</accession>
<organism evidence="8 9">
    <name type="scientific">Allacma fusca</name>
    <dbReference type="NCBI Taxonomy" id="39272"/>
    <lineage>
        <taxon>Eukaryota</taxon>
        <taxon>Metazoa</taxon>
        <taxon>Ecdysozoa</taxon>
        <taxon>Arthropoda</taxon>
        <taxon>Hexapoda</taxon>
        <taxon>Collembola</taxon>
        <taxon>Symphypleona</taxon>
        <taxon>Sminthuridae</taxon>
        <taxon>Allacma</taxon>
    </lineage>
</organism>
<proteinExistence type="inferred from homology"/>
<dbReference type="PANTHER" id="PTHR11005">
    <property type="entry name" value="LYSOSOMAL ACID LIPASE-RELATED"/>
    <property type="match status" value="1"/>
</dbReference>
<comment type="similarity">
    <text evidence="1">Belongs to the AB hydrolase superfamily. Lipase family.</text>
</comment>
<dbReference type="GO" id="GO:0016787">
    <property type="term" value="F:hydrolase activity"/>
    <property type="evidence" value="ECO:0007669"/>
    <property type="project" value="UniProtKB-KW"/>
</dbReference>
<evidence type="ECO:0000313" key="9">
    <source>
        <dbReference type="Proteomes" id="UP000708208"/>
    </source>
</evidence>
<dbReference type="EMBL" id="CAJVCH010194522">
    <property type="protein sequence ID" value="CAG7730446.1"/>
    <property type="molecule type" value="Genomic_DNA"/>
</dbReference>
<feature type="domain" description="Partial AB-hydrolase lipase" evidence="7">
    <location>
        <begin position="100"/>
        <end position="158"/>
    </location>
</feature>
<name>A0A8J2PB45_9HEXA</name>
<dbReference type="GO" id="GO:0016042">
    <property type="term" value="P:lipid catabolic process"/>
    <property type="evidence" value="ECO:0007669"/>
    <property type="project" value="UniProtKB-KW"/>
</dbReference>
<protein>
    <recommendedName>
        <fullName evidence="7">Partial AB-hydrolase lipase domain-containing protein</fullName>
    </recommendedName>
</protein>
<keyword evidence="4" id="KW-0442">Lipid degradation</keyword>
<keyword evidence="3" id="KW-0378">Hydrolase</keyword>
<evidence type="ECO:0000256" key="1">
    <source>
        <dbReference type="ARBA" id="ARBA00010701"/>
    </source>
</evidence>
<dbReference type="Proteomes" id="UP000708208">
    <property type="component" value="Unassembled WGS sequence"/>
</dbReference>
<evidence type="ECO:0000259" key="7">
    <source>
        <dbReference type="Pfam" id="PF04083"/>
    </source>
</evidence>
<dbReference type="Pfam" id="PF04083">
    <property type="entry name" value="Abhydro_lipase"/>
    <property type="match status" value="1"/>
</dbReference>
<comment type="caution">
    <text evidence="8">The sequence shown here is derived from an EMBL/GenBank/DDBJ whole genome shotgun (WGS) entry which is preliminary data.</text>
</comment>
<keyword evidence="2" id="KW-0732">Signal</keyword>
<gene>
    <name evidence="8" type="ORF">AFUS01_LOCUS19090</name>
</gene>
<evidence type="ECO:0000256" key="5">
    <source>
        <dbReference type="ARBA" id="ARBA00023098"/>
    </source>
</evidence>
<reference evidence="8" key="1">
    <citation type="submission" date="2021-06" db="EMBL/GenBank/DDBJ databases">
        <authorList>
            <person name="Hodson N. C."/>
            <person name="Mongue J. A."/>
            <person name="Jaron S. K."/>
        </authorList>
    </citation>
    <scope>NUCLEOTIDE SEQUENCE</scope>
</reference>
<evidence type="ECO:0000256" key="2">
    <source>
        <dbReference type="ARBA" id="ARBA00022729"/>
    </source>
</evidence>
<sequence length="469" mass="52167">MELPFEKVLRQVFSGGSNGCGLQQRLNSAGRKGGQPMGPFLIGSFKREGYKGLHPKRIRNPDLVLGLCLSIFILSSSALGLVTDGLTWNNFPYPCSTTRKLVEDDGYAFESHKVTTKDGYILEMHHVISTTSQNTSVPQQTVLLQHGLMGNSAHYMLQSPSENCLAIWLAQAGCDVWLGNFRGNCYSSGHTYLDQQSREYWDFSWDELGRYDLPAMFDYVLEYTRSPKLCYIGHSMGTTAGFVLFSEKPEYNTKCQLFVGLAPVCYLTNAEMFLLKLLAPYCRPGLACDLMCPLFSEWGTGKFLLCQEWMSECAAAACAIPFCQKTICSSAICSLCGCSNHTNTDLWDEICCQFMQGSSTKTFVHYAQVRNSDKFRKYDRGTSENLKCYGSPTPPTYSLSKVTTPVFILPSNQDKLSNMKDVSRMANELTGTKCIVSNLGDSGHMDCIFGKGVTTAVNEPILEMIKKTQ</sequence>
<dbReference type="InterPro" id="IPR006693">
    <property type="entry name" value="AB_hydrolase_lipase"/>
</dbReference>
<keyword evidence="9" id="KW-1185">Reference proteome</keyword>
<evidence type="ECO:0000256" key="6">
    <source>
        <dbReference type="ARBA" id="ARBA00023180"/>
    </source>
</evidence>